<evidence type="ECO:0000256" key="8">
    <source>
        <dbReference type="SAM" id="Phobius"/>
    </source>
</evidence>
<dbReference type="GO" id="GO:0033214">
    <property type="term" value="P:siderophore-iron import into cell"/>
    <property type="evidence" value="ECO:0007669"/>
    <property type="project" value="TreeGrafter"/>
</dbReference>
<name>A0A1H9VT31_9CORY</name>
<comment type="subcellular location">
    <subcellularLocation>
        <location evidence="1">Cell membrane</location>
        <topology evidence="1">Multi-pass membrane protein</topology>
    </subcellularLocation>
</comment>
<keyword evidence="7 8" id="KW-0472">Membrane</keyword>
<evidence type="ECO:0000313" key="10">
    <source>
        <dbReference type="Proteomes" id="UP000198929"/>
    </source>
</evidence>
<dbReference type="GO" id="GO:0022857">
    <property type="term" value="F:transmembrane transporter activity"/>
    <property type="evidence" value="ECO:0007669"/>
    <property type="project" value="InterPro"/>
</dbReference>
<accession>A0A1H9VT31</accession>
<evidence type="ECO:0000256" key="6">
    <source>
        <dbReference type="ARBA" id="ARBA00022989"/>
    </source>
</evidence>
<keyword evidence="5 8" id="KW-0812">Transmembrane</keyword>
<feature type="transmembrane region" description="Helical" evidence="8">
    <location>
        <begin position="154"/>
        <end position="175"/>
    </location>
</feature>
<evidence type="ECO:0000256" key="1">
    <source>
        <dbReference type="ARBA" id="ARBA00004651"/>
    </source>
</evidence>
<dbReference type="InterPro" id="IPR000522">
    <property type="entry name" value="ABC_transptr_permease_BtuC"/>
</dbReference>
<keyword evidence="6 8" id="KW-1133">Transmembrane helix</keyword>
<dbReference type="EMBL" id="FOGQ01000014">
    <property type="protein sequence ID" value="SES24970.1"/>
    <property type="molecule type" value="Genomic_DNA"/>
</dbReference>
<gene>
    <name evidence="9" type="ORF">SAMN05661109_02381</name>
</gene>
<sequence>MVGLLIVILVTLSLGVSFSVGARSTDLVEVWQALPHAWAYLLVPGAAEAMPHNDIVLLLALQRIPRSLLALIAGVCLGTAGALMQGFTRNPLADPGILGVGAGASAAVAIGVALGLIDDSSAYTIPAMIGALLVTILLFALSSRGSISSSPLSFVLAGMALSALLSAVVNALVLADFTVLDALRHWATGSVAGRDFGVVGIVVGPTMLFLILGLLLGPGLNLLALGEETAHSLGLAVRRQQTLGICAIAGLSAMAVSAAGPVAFIGLAGPHMVRAFVGADYKRVLPLSGLVGGFLALWADIVGRVIAAPGELPMGIVLAIFGVPMFIWLVLRGRIGGNL</sequence>
<evidence type="ECO:0000256" key="3">
    <source>
        <dbReference type="ARBA" id="ARBA00022448"/>
    </source>
</evidence>
<evidence type="ECO:0000256" key="2">
    <source>
        <dbReference type="ARBA" id="ARBA00007935"/>
    </source>
</evidence>
<keyword evidence="4" id="KW-1003">Cell membrane</keyword>
<comment type="similarity">
    <text evidence="2">Belongs to the binding-protein-dependent transport system permease family. FecCD subfamily.</text>
</comment>
<dbReference type="RefSeq" id="WP_092260433.1">
    <property type="nucleotide sequence ID" value="NZ_CP047199.1"/>
</dbReference>
<feature type="transmembrane region" description="Helical" evidence="8">
    <location>
        <begin position="123"/>
        <end position="142"/>
    </location>
</feature>
<dbReference type="CDD" id="cd06550">
    <property type="entry name" value="TM_ABC_iron-siderophores_like"/>
    <property type="match status" value="1"/>
</dbReference>
<evidence type="ECO:0000256" key="4">
    <source>
        <dbReference type="ARBA" id="ARBA00022475"/>
    </source>
</evidence>
<feature type="transmembrane region" description="Helical" evidence="8">
    <location>
        <begin position="97"/>
        <end position="116"/>
    </location>
</feature>
<dbReference type="PANTHER" id="PTHR30472">
    <property type="entry name" value="FERRIC ENTEROBACTIN TRANSPORT SYSTEM PERMEASE PROTEIN"/>
    <property type="match status" value="1"/>
</dbReference>
<feature type="transmembrane region" description="Helical" evidence="8">
    <location>
        <begin position="196"/>
        <end position="216"/>
    </location>
</feature>
<evidence type="ECO:0000313" key="9">
    <source>
        <dbReference type="EMBL" id="SES24970.1"/>
    </source>
</evidence>
<dbReference type="GO" id="GO:0005886">
    <property type="term" value="C:plasma membrane"/>
    <property type="evidence" value="ECO:0007669"/>
    <property type="project" value="UniProtKB-SubCell"/>
</dbReference>
<dbReference type="PANTHER" id="PTHR30472:SF1">
    <property type="entry name" value="FE(3+) DICITRATE TRANSPORT SYSTEM PERMEASE PROTEIN FECC-RELATED"/>
    <property type="match status" value="1"/>
</dbReference>
<feature type="transmembrane region" description="Helical" evidence="8">
    <location>
        <begin position="312"/>
        <end position="331"/>
    </location>
</feature>
<feature type="transmembrane region" description="Helical" evidence="8">
    <location>
        <begin position="242"/>
        <end position="264"/>
    </location>
</feature>
<evidence type="ECO:0000256" key="7">
    <source>
        <dbReference type="ARBA" id="ARBA00023136"/>
    </source>
</evidence>
<keyword evidence="10" id="KW-1185">Reference proteome</keyword>
<proteinExistence type="inferred from homology"/>
<dbReference type="SUPFAM" id="SSF81345">
    <property type="entry name" value="ABC transporter involved in vitamin B12 uptake, BtuC"/>
    <property type="match status" value="1"/>
</dbReference>
<dbReference type="AlphaFoldDB" id="A0A1H9VT31"/>
<keyword evidence="3" id="KW-0813">Transport</keyword>
<evidence type="ECO:0000256" key="5">
    <source>
        <dbReference type="ARBA" id="ARBA00022692"/>
    </source>
</evidence>
<reference evidence="10" key="1">
    <citation type="submission" date="2016-10" db="EMBL/GenBank/DDBJ databases">
        <authorList>
            <person name="Varghese N."/>
            <person name="Submissions S."/>
        </authorList>
    </citation>
    <scope>NUCLEOTIDE SEQUENCE [LARGE SCALE GENOMIC DNA]</scope>
    <source>
        <strain evidence="10">DSM 20524</strain>
    </source>
</reference>
<feature type="transmembrane region" description="Helical" evidence="8">
    <location>
        <begin position="284"/>
        <end position="306"/>
    </location>
</feature>
<feature type="transmembrane region" description="Helical" evidence="8">
    <location>
        <begin position="68"/>
        <end position="85"/>
    </location>
</feature>
<dbReference type="InterPro" id="IPR037294">
    <property type="entry name" value="ABC_BtuC-like"/>
</dbReference>
<feature type="transmembrane region" description="Helical" evidence="8">
    <location>
        <begin position="38"/>
        <end position="61"/>
    </location>
</feature>
<protein>
    <submittedName>
        <fullName evidence="9">Iron complex transport system permease protein</fullName>
    </submittedName>
</protein>
<dbReference type="STRING" id="1121357.SAMN05661109_02381"/>
<dbReference type="Pfam" id="PF01032">
    <property type="entry name" value="FecCD"/>
    <property type="match status" value="1"/>
</dbReference>
<dbReference type="Gene3D" id="1.10.3470.10">
    <property type="entry name" value="ABC transporter involved in vitamin B12 uptake, BtuC"/>
    <property type="match status" value="1"/>
</dbReference>
<dbReference type="Proteomes" id="UP000198929">
    <property type="component" value="Unassembled WGS sequence"/>
</dbReference>
<organism evidence="9 10">
    <name type="scientific">Corynebacterium cystitidis DSM 20524</name>
    <dbReference type="NCBI Taxonomy" id="1121357"/>
    <lineage>
        <taxon>Bacteria</taxon>
        <taxon>Bacillati</taxon>
        <taxon>Actinomycetota</taxon>
        <taxon>Actinomycetes</taxon>
        <taxon>Mycobacteriales</taxon>
        <taxon>Corynebacteriaceae</taxon>
        <taxon>Corynebacterium</taxon>
    </lineage>
</organism>